<keyword evidence="1" id="KW-1133">Transmembrane helix</keyword>
<accession>A0A8H6X1X0</accession>
<evidence type="ECO:0000256" key="1">
    <source>
        <dbReference type="SAM" id="Phobius"/>
    </source>
</evidence>
<protein>
    <submittedName>
        <fullName evidence="2">Uncharacterized protein</fullName>
    </submittedName>
</protein>
<sequence length="751" mass="83996">MEKQQVAPDPGPQGRKPKPVSSLGLLRAVLVVIGASVVLLAAWFAGKIGLQFVDKLKPPHLALYQNQTWDQVTNRSAVVRPLVSGDDKFDIIATVWLRGNASQQAAYQEDRYPDAASEVVEDTKDTHIHREIPMRNLHMSNIGKLSMWSDEGVRPTKAQDDIFEVALYSGVIIQNATLSDKGLTAEVPLEFPLGVFLEQNLTAEHLRASFVVLPSVKMDHLQNFSSWMPDYVLETQWRSRVGSPTEQKSLIDRAIDSFSLSVPMIGFHPIMSHCDVMLNAAGFNNTTPAHNQLWGSNASRHPHVTSRLHLRILNEQHLFNLEAYNTVHDELRRTSCGLGYNLGKGKALPHRSVCSRTYEEVGPMETRLEFSDSDHGEPEWAYAPFLSAASNAAGPLDIIPVPVNRVNCSDQANYNSTNLPVLEPSLLNDTMKVIWHVSFSGRTPRKMLFSDLTAFAPTINASQSELERIEAQVQFEHQNTLRSHRFHVDSHPRRRLVAYTLGFLSALFALLLHIVYYRRLTSTVGISIRGQWLSIARFLASTVELMFDTSDPAEKIVSGCSSILLWAIPLFAITRMEFSWRGFTRLPATFAHATHTERASSRIDAKSSWRFIGTSMLILAMCLFLADPFQRDLILIPSLLPPDPEATVRSTAHNIFSASVTAADCMSEVLQLLMNHRARTFGGMYKATVWLMVAARVLHFIEYLPAILGHIPDRAPLTLGVVIGVLPLLVQAWQAWTLPIAKTEEEEEHED</sequence>
<gene>
    <name evidence="2" type="ORF">MVEN_02393300</name>
</gene>
<evidence type="ECO:0000313" key="2">
    <source>
        <dbReference type="EMBL" id="KAF7332880.1"/>
    </source>
</evidence>
<evidence type="ECO:0000313" key="3">
    <source>
        <dbReference type="Proteomes" id="UP000620124"/>
    </source>
</evidence>
<feature type="transmembrane region" description="Helical" evidence="1">
    <location>
        <begin position="608"/>
        <end position="626"/>
    </location>
</feature>
<keyword evidence="1" id="KW-0812">Transmembrane</keyword>
<keyword evidence="3" id="KW-1185">Reference proteome</keyword>
<reference evidence="2" key="1">
    <citation type="submission" date="2020-05" db="EMBL/GenBank/DDBJ databases">
        <title>Mycena genomes resolve the evolution of fungal bioluminescence.</title>
        <authorList>
            <person name="Tsai I.J."/>
        </authorList>
    </citation>
    <scope>NUCLEOTIDE SEQUENCE</scope>
    <source>
        <strain evidence="2">CCC161011</strain>
    </source>
</reference>
<dbReference type="OrthoDB" id="2548253at2759"/>
<keyword evidence="1" id="KW-0472">Membrane</keyword>
<dbReference type="AlphaFoldDB" id="A0A8H6X1X0"/>
<proteinExistence type="predicted"/>
<dbReference type="Proteomes" id="UP000620124">
    <property type="component" value="Unassembled WGS sequence"/>
</dbReference>
<dbReference type="EMBL" id="JACAZI010000031">
    <property type="protein sequence ID" value="KAF7332880.1"/>
    <property type="molecule type" value="Genomic_DNA"/>
</dbReference>
<comment type="caution">
    <text evidence="2">The sequence shown here is derived from an EMBL/GenBank/DDBJ whole genome shotgun (WGS) entry which is preliminary data.</text>
</comment>
<feature type="transmembrane region" description="Helical" evidence="1">
    <location>
        <begin position="496"/>
        <end position="517"/>
    </location>
</feature>
<feature type="transmembrane region" description="Helical" evidence="1">
    <location>
        <begin position="25"/>
        <end position="45"/>
    </location>
</feature>
<name>A0A8H6X1X0_9AGAR</name>
<organism evidence="2 3">
    <name type="scientific">Mycena venus</name>
    <dbReference type="NCBI Taxonomy" id="2733690"/>
    <lineage>
        <taxon>Eukaryota</taxon>
        <taxon>Fungi</taxon>
        <taxon>Dikarya</taxon>
        <taxon>Basidiomycota</taxon>
        <taxon>Agaricomycotina</taxon>
        <taxon>Agaricomycetes</taxon>
        <taxon>Agaricomycetidae</taxon>
        <taxon>Agaricales</taxon>
        <taxon>Marasmiineae</taxon>
        <taxon>Mycenaceae</taxon>
        <taxon>Mycena</taxon>
    </lineage>
</organism>